<geneLocation type="plasmid" evidence="6 7">
    <name>pRh5Ap-243</name>
</geneLocation>
<comment type="similarity">
    <text evidence="1">Belongs to the thioredoxin family. DsbA subfamily.</text>
</comment>
<reference evidence="6 7" key="1">
    <citation type="submission" date="2020-10" db="EMBL/GenBank/DDBJ databases">
        <title>Whole genome sequence of oil-degrading bacteria Rhodococcus pyridinivorans strain 5Ap.</title>
        <authorList>
            <person name="Akhremchuk A.E."/>
            <person name="Valentovich L.N."/>
            <person name="Charniauskaya M.I."/>
            <person name="Bukliarevich H.A."/>
            <person name="Titok M.A."/>
        </authorList>
    </citation>
    <scope>NUCLEOTIDE SEQUENCE [LARGE SCALE GENOMIC DNA]</scope>
    <source>
        <strain evidence="6 7">5Ap</strain>
        <plasmid evidence="6 7">pRh5Ap-243</plasmid>
    </source>
</reference>
<dbReference type="SUPFAM" id="SSF52833">
    <property type="entry name" value="Thioredoxin-like"/>
    <property type="match status" value="1"/>
</dbReference>
<keyword evidence="2" id="KW-0732">Signal</keyword>
<dbReference type="AlphaFoldDB" id="A0A419YYR9"/>
<evidence type="ECO:0000313" key="6">
    <source>
        <dbReference type="EMBL" id="QOW01746.1"/>
    </source>
</evidence>
<keyword evidence="6" id="KW-0614">Plasmid</keyword>
<name>A0A419YYR9_9NOCA</name>
<keyword evidence="4" id="KW-1015">Disulfide bond</keyword>
<dbReference type="PROSITE" id="PS51352">
    <property type="entry name" value="THIOREDOXIN_2"/>
    <property type="match status" value="1"/>
</dbReference>
<dbReference type="GeneID" id="86868701"/>
<dbReference type="GO" id="GO:0016491">
    <property type="term" value="F:oxidoreductase activity"/>
    <property type="evidence" value="ECO:0007669"/>
    <property type="project" value="UniProtKB-KW"/>
</dbReference>
<dbReference type="InterPro" id="IPR036249">
    <property type="entry name" value="Thioredoxin-like_sf"/>
</dbReference>
<evidence type="ECO:0000313" key="7">
    <source>
        <dbReference type="Proteomes" id="UP000593818"/>
    </source>
</evidence>
<dbReference type="PANTHER" id="PTHR13887:SF14">
    <property type="entry name" value="DISULFIDE BOND FORMATION PROTEIN D"/>
    <property type="match status" value="1"/>
</dbReference>
<dbReference type="RefSeq" id="WP_006553274.1">
    <property type="nucleotide sequence ID" value="NZ_CP022915.1"/>
</dbReference>
<dbReference type="Proteomes" id="UP000593818">
    <property type="component" value="Plasmid pRh5Ap-243"/>
</dbReference>
<dbReference type="PANTHER" id="PTHR13887">
    <property type="entry name" value="GLUTATHIONE S-TRANSFERASE KAPPA"/>
    <property type="match status" value="1"/>
</dbReference>
<dbReference type="Pfam" id="PF13462">
    <property type="entry name" value="Thioredoxin_4"/>
    <property type="match status" value="1"/>
</dbReference>
<protein>
    <submittedName>
        <fullName evidence="6">Thioredoxin domain-containing protein</fullName>
    </submittedName>
</protein>
<evidence type="ECO:0000256" key="2">
    <source>
        <dbReference type="ARBA" id="ARBA00022729"/>
    </source>
</evidence>
<dbReference type="InterPro" id="IPR012336">
    <property type="entry name" value="Thioredoxin-like_fold"/>
</dbReference>
<dbReference type="Gene3D" id="3.40.30.10">
    <property type="entry name" value="Glutaredoxin"/>
    <property type="match status" value="1"/>
</dbReference>
<evidence type="ECO:0000256" key="1">
    <source>
        <dbReference type="ARBA" id="ARBA00005791"/>
    </source>
</evidence>
<evidence type="ECO:0000256" key="4">
    <source>
        <dbReference type="ARBA" id="ARBA00023157"/>
    </source>
</evidence>
<gene>
    <name evidence="6" type="ORF">INP59_25660</name>
</gene>
<evidence type="ECO:0000256" key="5">
    <source>
        <dbReference type="ARBA" id="ARBA00023284"/>
    </source>
</evidence>
<keyword evidence="5" id="KW-0676">Redox-active center</keyword>
<accession>A0A419YYR9</accession>
<keyword evidence="3" id="KW-0560">Oxidoreductase</keyword>
<organism evidence="6 7">
    <name type="scientific">Rhodococcus pyridinivorans</name>
    <dbReference type="NCBI Taxonomy" id="103816"/>
    <lineage>
        <taxon>Bacteria</taxon>
        <taxon>Bacillati</taxon>
        <taxon>Actinomycetota</taxon>
        <taxon>Actinomycetes</taxon>
        <taxon>Mycobacteriales</taxon>
        <taxon>Nocardiaceae</taxon>
        <taxon>Rhodococcus</taxon>
    </lineage>
</organism>
<dbReference type="InterPro" id="IPR013766">
    <property type="entry name" value="Thioredoxin_domain"/>
</dbReference>
<proteinExistence type="inferred from homology"/>
<sequence>MKLTTNVKVSAALVALFVVLLSVLLYTNRAGTNAGTTGQEAPGAATAPVWTPDIRTLSTAPDDKVQLVEFLDFECESCRALYPVMEQIRNEYVGRIDFGIRYFPIPSHTNSHLAARVVEAAARQGRLEPMYQLMYDTQAQWGESSQSQEKVFWGFAEQLGLDMAAFERDVNDPTVSARVDRDFDDGLTLGVQGTPTLFLNGVELPPMPTYEQLRARIDAALAE</sequence>
<evidence type="ECO:0000256" key="3">
    <source>
        <dbReference type="ARBA" id="ARBA00023002"/>
    </source>
</evidence>
<dbReference type="EMBL" id="CP063452">
    <property type="protein sequence ID" value="QOW01746.1"/>
    <property type="molecule type" value="Genomic_DNA"/>
</dbReference>
<keyword evidence="7" id="KW-1185">Reference proteome</keyword>